<keyword evidence="2" id="KW-1185">Reference proteome</keyword>
<dbReference type="Proteomes" id="UP000558488">
    <property type="component" value="Unassembled WGS sequence"/>
</dbReference>
<dbReference type="AlphaFoldDB" id="A0A7J7YWN7"/>
<organism evidence="1 2">
    <name type="scientific">Pipistrellus kuhlii</name>
    <name type="common">Kuhl's pipistrelle</name>
    <dbReference type="NCBI Taxonomy" id="59472"/>
    <lineage>
        <taxon>Eukaryota</taxon>
        <taxon>Metazoa</taxon>
        <taxon>Chordata</taxon>
        <taxon>Craniata</taxon>
        <taxon>Vertebrata</taxon>
        <taxon>Euteleostomi</taxon>
        <taxon>Mammalia</taxon>
        <taxon>Eutheria</taxon>
        <taxon>Laurasiatheria</taxon>
        <taxon>Chiroptera</taxon>
        <taxon>Yangochiroptera</taxon>
        <taxon>Vespertilionidae</taxon>
        <taxon>Pipistrellus</taxon>
    </lineage>
</organism>
<dbReference type="EMBL" id="JACAGB010000004">
    <property type="protein sequence ID" value="KAF6366421.1"/>
    <property type="molecule type" value="Genomic_DNA"/>
</dbReference>
<comment type="caution">
    <text evidence="1">The sequence shown here is derived from an EMBL/GenBank/DDBJ whole genome shotgun (WGS) entry which is preliminary data.</text>
</comment>
<evidence type="ECO:0000313" key="2">
    <source>
        <dbReference type="Proteomes" id="UP000558488"/>
    </source>
</evidence>
<reference evidence="1 2" key="1">
    <citation type="journal article" date="2020" name="Nature">
        <title>Six reference-quality genomes reveal evolution of bat adaptations.</title>
        <authorList>
            <person name="Jebb D."/>
            <person name="Huang Z."/>
            <person name="Pippel M."/>
            <person name="Hughes G.M."/>
            <person name="Lavrichenko K."/>
            <person name="Devanna P."/>
            <person name="Winkler S."/>
            <person name="Jermiin L.S."/>
            <person name="Skirmuntt E.C."/>
            <person name="Katzourakis A."/>
            <person name="Burkitt-Gray L."/>
            <person name="Ray D.A."/>
            <person name="Sullivan K.A.M."/>
            <person name="Roscito J.G."/>
            <person name="Kirilenko B.M."/>
            <person name="Davalos L.M."/>
            <person name="Corthals A.P."/>
            <person name="Power M.L."/>
            <person name="Jones G."/>
            <person name="Ransome R.D."/>
            <person name="Dechmann D.K.N."/>
            <person name="Locatelli A.G."/>
            <person name="Puechmaille S.J."/>
            <person name="Fedrigo O."/>
            <person name="Jarvis E.D."/>
            <person name="Hiller M."/>
            <person name="Vernes S.C."/>
            <person name="Myers E.W."/>
            <person name="Teeling E.C."/>
        </authorList>
    </citation>
    <scope>NUCLEOTIDE SEQUENCE [LARGE SCALE GENOMIC DNA]</scope>
    <source>
        <strain evidence="1">MPipKuh1</strain>
        <tissue evidence="1">Flight muscle</tissue>
    </source>
</reference>
<gene>
    <name evidence="1" type="ORF">mPipKuh1_009840</name>
</gene>
<accession>A0A7J7YWN7</accession>
<sequence length="130" mass="14880">MFSLTKTLYKEKGYLSKLNCSGILTIAENFGKKILPEDREKKRRKRFSASWSLRKPLSCPHVWLAPESCEGRKRLLLTSCRWRNKKGKKYVVQKGRGHPGAAVRELLCLLNHMSMLASLSQIHTAHTGEL</sequence>
<evidence type="ECO:0000313" key="1">
    <source>
        <dbReference type="EMBL" id="KAF6366421.1"/>
    </source>
</evidence>
<proteinExistence type="predicted"/>
<protein>
    <submittedName>
        <fullName evidence="1">Uncharacterized protein</fullName>
    </submittedName>
</protein>
<name>A0A7J7YWN7_PIPKU</name>